<evidence type="ECO:0000259" key="1">
    <source>
        <dbReference type="Pfam" id="PF11823"/>
    </source>
</evidence>
<dbReference type="EMBL" id="CP059378">
    <property type="protein sequence ID" value="QLY80436.1"/>
    <property type="molecule type" value="Genomic_DNA"/>
</dbReference>
<protein>
    <submittedName>
        <fullName evidence="2">DUF3343 domain-containing protein</fullName>
    </submittedName>
</protein>
<dbReference type="RefSeq" id="WP_181602281.1">
    <property type="nucleotide sequence ID" value="NZ_CP059378.1"/>
</dbReference>
<accession>A0A7D6VQM2</accession>
<reference evidence="2 3" key="1">
    <citation type="submission" date="2020-07" db="EMBL/GenBank/DDBJ databases">
        <title>Electron transfer.</title>
        <authorList>
            <person name="Huang L."/>
            <person name="Liu X."/>
            <person name="Zhou S."/>
        </authorList>
    </citation>
    <scope>NUCLEOTIDE SEQUENCE [LARGE SCALE GENOMIC DNA]</scope>
    <source>
        <strain evidence="2 3">Lx1</strain>
    </source>
</reference>
<evidence type="ECO:0000313" key="2">
    <source>
        <dbReference type="EMBL" id="QLY80436.1"/>
    </source>
</evidence>
<dbReference type="KEGG" id="cint:HZF06_02300"/>
<gene>
    <name evidence="2" type="ORF">HZF06_02300</name>
</gene>
<name>A0A7D6VQM2_9CLOT</name>
<sequence>MNEEIFNLIAFNSTSNAIRAEKELKLNDIEVKVLPVPREITASCGLSIKIEAEDLDKSVFVLKEGNIDVAGYYNVSKIGLNRNIEKIEL</sequence>
<dbReference type="AlphaFoldDB" id="A0A7D6VQM2"/>
<organism evidence="2 3">
    <name type="scientific">Clostridium intestinale</name>
    <dbReference type="NCBI Taxonomy" id="36845"/>
    <lineage>
        <taxon>Bacteria</taxon>
        <taxon>Bacillati</taxon>
        <taxon>Bacillota</taxon>
        <taxon>Clostridia</taxon>
        <taxon>Eubacteriales</taxon>
        <taxon>Clostridiaceae</taxon>
        <taxon>Clostridium</taxon>
    </lineage>
</organism>
<evidence type="ECO:0000313" key="3">
    <source>
        <dbReference type="Proteomes" id="UP000512286"/>
    </source>
</evidence>
<dbReference type="InterPro" id="IPR021778">
    <property type="entry name" value="Se/S_carrier-like"/>
</dbReference>
<dbReference type="Proteomes" id="UP000512286">
    <property type="component" value="Chromosome"/>
</dbReference>
<feature type="domain" description="Putative Se/S carrier protein-like" evidence="1">
    <location>
        <begin position="8"/>
        <end position="73"/>
    </location>
</feature>
<dbReference type="Pfam" id="PF11823">
    <property type="entry name" value="Se_S_carrier"/>
    <property type="match status" value="1"/>
</dbReference>
<proteinExistence type="predicted"/>